<evidence type="ECO:0000256" key="3">
    <source>
        <dbReference type="ARBA" id="ARBA00022617"/>
    </source>
</evidence>
<dbReference type="RefSeq" id="XP_013330413.1">
    <property type="nucleotide sequence ID" value="XM_013474959.1"/>
</dbReference>
<name>A0A0F4Z134_RASE3</name>
<dbReference type="PANTHER" id="PTHR11465:SF26">
    <property type="entry name" value="CATALASE 2"/>
    <property type="match status" value="1"/>
</dbReference>
<evidence type="ECO:0000256" key="6">
    <source>
        <dbReference type="ARBA" id="ARBA00023004"/>
    </source>
</evidence>
<dbReference type="Pfam" id="PF00199">
    <property type="entry name" value="Catalase"/>
    <property type="match status" value="1"/>
</dbReference>
<evidence type="ECO:0000256" key="10">
    <source>
        <dbReference type="PIRSR" id="PIRSR038928-2"/>
    </source>
</evidence>
<dbReference type="SMART" id="SM01060">
    <property type="entry name" value="Catalase"/>
    <property type="match status" value="1"/>
</dbReference>
<keyword evidence="2 12" id="KW-0575">Peroxidase</keyword>
<dbReference type="GO" id="GO:0042744">
    <property type="term" value="P:hydrogen peroxide catabolic process"/>
    <property type="evidence" value="ECO:0007669"/>
    <property type="project" value="UniProtKB-KW"/>
</dbReference>
<keyword evidence="3 10" id="KW-0349">Heme</keyword>
<dbReference type="PIRSF" id="PIRSF038928">
    <property type="entry name" value="Catalase_clade1-3"/>
    <property type="match status" value="1"/>
</dbReference>
<evidence type="ECO:0000259" key="11">
    <source>
        <dbReference type="SMART" id="SM01060"/>
    </source>
</evidence>
<keyword evidence="7" id="KW-0376">Hydrogen peroxide</keyword>
<keyword evidence="6 10" id="KW-0408">Iron</keyword>
<evidence type="ECO:0000256" key="8">
    <source>
        <dbReference type="ARBA" id="ARBA00044729"/>
    </source>
</evidence>
<dbReference type="GO" id="GO:0042542">
    <property type="term" value="P:response to hydrogen peroxide"/>
    <property type="evidence" value="ECO:0007669"/>
    <property type="project" value="TreeGrafter"/>
</dbReference>
<dbReference type="EMBL" id="LASV01000086">
    <property type="protein sequence ID" value="KKA23801.1"/>
    <property type="molecule type" value="Genomic_DNA"/>
</dbReference>
<keyword evidence="4 10" id="KW-0479">Metal-binding</keyword>
<dbReference type="Pfam" id="PF06628">
    <property type="entry name" value="Catalase-rel"/>
    <property type="match status" value="1"/>
</dbReference>
<evidence type="ECO:0000313" key="12">
    <source>
        <dbReference type="EMBL" id="KKA23801.1"/>
    </source>
</evidence>
<keyword evidence="5 12" id="KW-0560">Oxidoreductase</keyword>
<evidence type="ECO:0000313" key="13">
    <source>
        <dbReference type="Proteomes" id="UP000053958"/>
    </source>
</evidence>
<feature type="domain" description="Catalase core" evidence="11">
    <location>
        <begin position="12"/>
        <end position="400"/>
    </location>
</feature>
<feature type="active site" evidence="9">
    <location>
        <position position="135"/>
    </location>
</feature>
<dbReference type="InterPro" id="IPR020835">
    <property type="entry name" value="Catalase_sf"/>
</dbReference>
<dbReference type="InterPro" id="IPR024708">
    <property type="entry name" value="Catalase_AS"/>
</dbReference>
<dbReference type="InterPro" id="IPR018028">
    <property type="entry name" value="Catalase"/>
</dbReference>
<dbReference type="FunFam" id="2.40.180.10:FF:000001">
    <property type="entry name" value="Catalase"/>
    <property type="match status" value="1"/>
</dbReference>
<feature type="active site" evidence="9">
    <location>
        <position position="62"/>
    </location>
</feature>
<evidence type="ECO:0000256" key="5">
    <source>
        <dbReference type="ARBA" id="ARBA00023002"/>
    </source>
</evidence>
<gene>
    <name evidence="12" type="ORF">T310_2152</name>
</gene>
<evidence type="ECO:0000256" key="4">
    <source>
        <dbReference type="ARBA" id="ARBA00022723"/>
    </source>
</evidence>
<dbReference type="GO" id="GO:0005777">
    <property type="term" value="C:peroxisome"/>
    <property type="evidence" value="ECO:0007669"/>
    <property type="project" value="TreeGrafter"/>
</dbReference>
<reference evidence="12 13" key="1">
    <citation type="submission" date="2015-04" db="EMBL/GenBank/DDBJ databases">
        <authorList>
            <person name="Heijne W.H."/>
            <person name="Fedorova N.D."/>
            <person name="Nierman W.C."/>
            <person name="Vollebregt A.W."/>
            <person name="Zhao Z."/>
            <person name="Wu L."/>
            <person name="Kumar M."/>
            <person name="Stam H."/>
            <person name="van den Berg M.A."/>
            <person name="Pel H.J."/>
        </authorList>
    </citation>
    <scope>NUCLEOTIDE SEQUENCE [LARGE SCALE GENOMIC DNA]</scope>
    <source>
        <strain evidence="12 13">CBS 393.64</strain>
    </source>
</reference>
<protein>
    <submittedName>
        <fullName evidence="12">Catalase</fullName>
        <ecNumber evidence="12">1.11.1.6</ecNumber>
    </submittedName>
</protein>
<comment type="caution">
    <text evidence="12">The sequence shown here is derived from an EMBL/GenBank/DDBJ whole genome shotgun (WGS) entry which is preliminary data.</text>
</comment>
<dbReference type="InterPro" id="IPR011614">
    <property type="entry name" value="Catalase_core"/>
</dbReference>
<feature type="binding site" description="axial binding residue" evidence="10">
    <location>
        <position position="345"/>
    </location>
    <ligand>
        <name>heme</name>
        <dbReference type="ChEBI" id="CHEBI:30413"/>
    </ligand>
    <ligandPart>
        <name>Fe</name>
        <dbReference type="ChEBI" id="CHEBI:18248"/>
    </ligandPart>
</feature>
<dbReference type="PROSITE" id="PS00438">
    <property type="entry name" value="CATALASE_2"/>
    <property type="match status" value="1"/>
</dbReference>
<dbReference type="PROSITE" id="PS51402">
    <property type="entry name" value="CATALASE_3"/>
    <property type="match status" value="1"/>
</dbReference>
<keyword evidence="13" id="KW-1185">Reference proteome</keyword>
<dbReference type="EC" id="1.11.1.6" evidence="12"/>
<dbReference type="SUPFAM" id="SSF56634">
    <property type="entry name" value="Heme-dependent catalase-like"/>
    <property type="match status" value="1"/>
</dbReference>
<comment type="function">
    <text evidence="8">Catalyzes the degradation of hydrogen peroxide (H(2)O(2)) generated by peroxisomal oxidases to water and oxygen, thereby protecting cells from the toxic effects of hydrogen peroxide.</text>
</comment>
<evidence type="ECO:0000256" key="1">
    <source>
        <dbReference type="ARBA" id="ARBA00005329"/>
    </source>
</evidence>
<comment type="similarity">
    <text evidence="1">Belongs to the catalase family.</text>
</comment>
<dbReference type="CDD" id="cd08157">
    <property type="entry name" value="catalase_fungal"/>
    <property type="match status" value="1"/>
</dbReference>
<dbReference type="GO" id="GO:0046872">
    <property type="term" value="F:metal ion binding"/>
    <property type="evidence" value="ECO:0007669"/>
    <property type="project" value="UniProtKB-KW"/>
</dbReference>
<organism evidence="12 13">
    <name type="scientific">Rasamsonia emersonii (strain ATCC 16479 / CBS 393.64 / IMI 116815)</name>
    <dbReference type="NCBI Taxonomy" id="1408163"/>
    <lineage>
        <taxon>Eukaryota</taxon>
        <taxon>Fungi</taxon>
        <taxon>Dikarya</taxon>
        <taxon>Ascomycota</taxon>
        <taxon>Pezizomycotina</taxon>
        <taxon>Eurotiomycetes</taxon>
        <taxon>Eurotiomycetidae</taxon>
        <taxon>Eurotiales</taxon>
        <taxon>Trichocomaceae</taxon>
        <taxon>Rasamsonia</taxon>
    </lineage>
</organism>
<evidence type="ECO:0000256" key="2">
    <source>
        <dbReference type="ARBA" id="ARBA00022559"/>
    </source>
</evidence>
<dbReference type="GO" id="GO:0020037">
    <property type="term" value="F:heme binding"/>
    <property type="evidence" value="ECO:0007669"/>
    <property type="project" value="InterPro"/>
</dbReference>
<dbReference type="OrthoDB" id="6880011at2759"/>
<evidence type="ECO:0000256" key="9">
    <source>
        <dbReference type="PIRSR" id="PIRSR038928-1"/>
    </source>
</evidence>
<dbReference type="Gene3D" id="2.40.180.10">
    <property type="entry name" value="Catalase core domain"/>
    <property type="match status" value="1"/>
</dbReference>
<accession>A0A0F4Z134</accession>
<dbReference type="InterPro" id="IPR024711">
    <property type="entry name" value="Catalase_clade1/3"/>
</dbReference>
<proteinExistence type="inferred from homology"/>
<dbReference type="PANTHER" id="PTHR11465">
    <property type="entry name" value="CATALASE"/>
    <property type="match status" value="1"/>
</dbReference>
<dbReference type="GeneID" id="25314503"/>
<dbReference type="Proteomes" id="UP000053958">
    <property type="component" value="Unassembled WGS sequence"/>
</dbReference>
<evidence type="ECO:0000256" key="7">
    <source>
        <dbReference type="ARBA" id="ARBA00023324"/>
    </source>
</evidence>
<sequence length="495" mass="55890">MSKHTSSRPHYTLAEGRPVANPNTALQISRPAGGGLLLLQDTQLLETLAHFNRERIPERVVHAAAAGAYGEFEVTHDVSDITSADFLNGIGKKTRVLARISTVGPEKGGADAVRDVRGFAVKFYTKEGNNDWVFNDIPVFFVRDPIKFPSMNRSHKRHPQTNCHDPNMFWDFHAHNQEGIHALMHILSDRGTPASLRHIHGFSGHTYKFTKPDGSFKYVKIHLKSNQGIKTLNRHEAAKLNGENPNHHTEDLFNAIERGDYPSWTVYVQVMDPKDAEKYRWNIFDLTRVWPHKDYPLRPIGKLTLNENPKNYFEDIEQAAFSPSTMVPGIAPSADPILQARMFAYPDAARYRLGPNYQQLPPNAAKCPVYSPYQRDGFPSIKGNYGGDLNYVGSGVLPVSTRDIPENHHDHWVGQVTAFSSEVTDEDFVQPRDLWQRVLAKQPGQQENLIDNVASFVAGAQPDIRKKTYEMFSRVDKDLGRRIAEQVKKYNNGSS</sequence>
<dbReference type="AlphaFoldDB" id="A0A0F4Z134"/>
<dbReference type="InterPro" id="IPR010582">
    <property type="entry name" value="Catalase_immune_responsive"/>
</dbReference>
<dbReference type="GO" id="GO:0005739">
    <property type="term" value="C:mitochondrion"/>
    <property type="evidence" value="ECO:0007669"/>
    <property type="project" value="TreeGrafter"/>
</dbReference>
<dbReference type="PRINTS" id="PR00067">
    <property type="entry name" value="CATALASE"/>
</dbReference>
<comment type="cofactor">
    <cofactor evidence="10">
        <name>heme</name>
        <dbReference type="ChEBI" id="CHEBI:30413"/>
    </cofactor>
</comment>
<dbReference type="GO" id="GO:0004096">
    <property type="term" value="F:catalase activity"/>
    <property type="evidence" value="ECO:0007669"/>
    <property type="project" value="UniProtKB-EC"/>
</dbReference>
<dbReference type="STRING" id="1408163.A0A0F4Z134"/>